<keyword evidence="2" id="KW-1133">Transmembrane helix</keyword>
<keyword evidence="2" id="KW-0472">Membrane</keyword>
<gene>
    <name evidence="3" type="ORF">RFI_05484</name>
</gene>
<name>X6NZA0_RETFI</name>
<dbReference type="AlphaFoldDB" id="X6NZA0"/>
<evidence type="ECO:0000313" key="4">
    <source>
        <dbReference type="Proteomes" id="UP000023152"/>
    </source>
</evidence>
<dbReference type="Proteomes" id="UP000023152">
    <property type="component" value="Unassembled WGS sequence"/>
</dbReference>
<reference evidence="3 4" key="1">
    <citation type="journal article" date="2013" name="Curr. Biol.">
        <title>The Genome of the Foraminiferan Reticulomyxa filosa.</title>
        <authorList>
            <person name="Glockner G."/>
            <person name="Hulsmann N."/>
            <person name="Schleicher M."/>
            <person name="Noegel A.A."/>
            <person name="Eichinger L."/>
            <person name="Gallinger C."/>
            <person name="Pawlowski J."/>
            <person name="Sierra R."/>
            <person name="Euteneuer U."/>
            <person name="Pillet L."/>
            <person name="Moustafa A."/>
            <person name="Platzer M."/>
            <person name="Groth M."/>
            <person name="Szafranski K."/>
            <person name="Schliwa M."/>
        </authorList>
    </citation>
    <scope>NUCLEOTIDE SEQUENCE [LARGE SCALE GENOMIC DNA]</scope>
</reference>
<comment type="caution">
    <text evidence="3">The sequence shown here is derived from an EMBL/GenBank/DDBJ whole genome shotgun (WGS) entry which is preliminary data.</text>
</comment>
<evidence type="ECO:0000256" key="2">
    <source>
        <dbReference type="SAM" id="Phobius"/>
    </source>
</evidence>
<dbReference type="EMBL" id="ASPP01004803">
    <property type="protein sequence ID" value="ETO31635.1"/>
    <property type="molecule type" value="Genomic_DNA"/>
</dbReference>
<proteinExistence type="predicted"/>
<protein>
    <recommendedName>
        <fullName evidence="5">Transmembrane protein</fullName>
    </recommendedName>
</protein>
<evidence type="ECO:0000256" key="1">
    <source>
        <dbReference type="SAM" id="MobiDB-lite"/>
    </source>
</evidence>
<keyword evidence="4" id="KW-1185">Reference proteome</keyword>
<evidence type="ECO:0008006" key="5">
    <source>
        <dbReference type="Google" id="ProtNLM"/>
    </source>
</evidence>
<feature type="region of interest" description="Disordered" evidence="1">
    <location>
        <begin position="1"/>
        <end position="29"/>
    </location>
</feature>
<feature type="non-terminal residue" evidence="3">
    <location>
        <position position="1"/>
    </location>
</feature>
<accession>X6NZA0</accession>
<evidence type="ECO:0000313" key="3">
    <source>
        <dbReference type="EMBL" id="ETO31635.1"/>
    </source>
</evidence>
<feature type="transmembrane region" description="Helical" evidence="2">
    <location>
        <begin position="145"/>
        <end position="169"/>
    </location>
</feature>
<sequence>KKEQVNNIKQLEKRASKEQKKKEHKLSPKETKKLQIIGQHITFSNYNCETTKLKKKYVIIGRVGKRSDYNRDYILNLFSKLIFFFDLIEKCLKNISKKNRNLLIQKWESGCTSRQKAKWSLNNAKVGSIFELARRHHTCACFKHFVFVLKCDFFCVFFLQIFFLQYNFFQQKYQKLMFFFFKTYKAENFNSKRKILQTLYNENVQALLFVFDMLFFYSNQKWSLTELQKKGEKKKTKKTCAKKKKRFWGRLLTSLTIVHYTTNVFFFMTFETAKSLTQKREQKSSHGCG</sequence>
<keyword evidence="2" id="KW-0812">Transmembrane</keyword>
<feature type="transmembrane region" description="Helical" evidence="2">
    <location>
        <begin position="247"/>
        <end position="270"/>
    </location>
</feature>
<organism evidence="3 4">
    <name type="scientific">Reticulomyxa filosa</name>
    <dbReference type="NCBI Taxonomy" id="46433"/>
    <lineage>
        <taxon>Eukaryota</taxon>
        <taxon>Sar</taxon>
        <taxon>Rhizaria</taxon>
        <taxon>Retaria</taxon>
        <taxon>Foraminifera</taxon>
        <taxon>Monothalamids</taxon>
        <taxon>Reticulomyxidae</taxon>
        <taxon>Reticulomyxa</taxon>
    </lineage>
</organism>